<reference evidence="1 2" key="2">
    <citation type="submission" date="2018-04" db="EMBL/GenBank/DDBJ databases">
        <title>Thauera lacus sp. nov., isolated from an saline lake in Inner Mongolia, China.</title>
        <authorList>
            <person name="Liang Q.-Y."/>
        </authorList>
    </citation>
    <scope>NUCLEOTIDE SEQUENCE [LARGE SCALE GENOMIC DNA]</scope>
    <source>
        <strain evidence="1 2">D20</strain>
    </source>
</reference>
<organism evidence="1 2">
    <name type="scientific">Pseudothauera lacus</name>
    <dbReference type="NCBI Taxonomy" id="2136175"/>
    <lineage>
        <taxon>Bacteria</taxon>
        <taxon>Pseudomonadati</taxon>
        <taxon>Pseudomonadota</taxon>
        <taxon>Betaproteobacteria</taxon>
        <taxon>Rhodocyclales</taxon>
        <taxon>Zoogloeaceae</taxon>
        <taxon>Pseudothauera</taxon>
    </lineage>
</organism>
<proteinExistence type="predicted"/>
<accession>A0A2T4IEJ5</accession>
<keyword evidence="2" id="KW-1185">Reference proteome</keyword>
<dbReference type="AlphaFoldDB" id="A0A2T4IEJ5"/>
<name>A0A2T4IEJ5_9RHOO</name>
<evidence type="ECO:0000313" key="1">
    <source>
        <dbReference type="EMBL" id="PTD96195.1"/>
    </source>
</evidence>
<evidence type="ECO:0000313" key="2">
    <source>
        <dbReference type="Proteomes" id="UP000241193"/>
    </source>
</evidence>
<comment type="caution">
    <text evidence="1">The sequence shown here is derived from an EMBL/GenBank/DDBJ whole genome shotgun (WGS) entry which is preliminary data.</text>
</comment>
<sequence length="97" mass="10386">MGVFAALIAAFAATFVDAARLRAERAPHTQASIALTARLGLTDPVLMTEARYLRHPSQADLHAHFQDHPLAFDLFPGGSLLPPPRHAHLAQPSATAD</sequence>
<dbReference type="Proteomes" id="UP000241193">
    <property type="component" value="Unassembled WGS sequence"/>
</dbReference>
<reference evidence="1 2" key="1">
    <citation type="submission" date="2018-03" db="EMBL/GenBank/DDBJ databases">
        <authorList>
            <person name="Keele B.F."/>
        </authorList>
    </citation>
    <scope>NUCLEOTIDE SEQUENCE [LARGE SCALE GENOMIC DNA]</scope>
    <source>
        <strain evidence="1 2">D20</strain>
    </source>
</reference>
<dbReference type="OrthoDB" id="8527335at2"/>
<protein>
    <submittedName>
        <fullName evidence="1">Uncharacterized protein</fullName>
    </submittedName>
</protein>
<dbReference type="EMBL" id="PZKC01000008">
    <property type="protein sequence ID" value="PTD96195.1"/>
    <property type="molecule type" value="Genomic_DNA"/>
</dbReference>
<gene>
    <name evidence="1" type="ORF">C8261_11380</name>
</gene>